<feature type="active site" evidence="7">
    <location>
        <position position="156"/>
    </location>
</feature>
<keyword evidence="5" id="KW-0573">Peptidoglycan synthesis</keyword>
<sequence>MNYINKFLTGLLLCSFMISITGCTQTMESCYVSDYEESTYNHSLYQEELFAKDLCVTAGNISLENYPVDTSLHAAGLFNLSDHQVLYAQNLFTKLFPASTTKILTAYVALKYGNLDDMVTVSENAIALPADASVCKLQAGDQISLRDLLYGLLLQSGNDAAIAIAEHISGSVESFASLMNQEAKDLGATRSNFVNPHGLEDPNHYTTAYDLYLIFQADIASQTFRDIISQAAYTCNVTGSSGVRTLTWTSTNYYAQGKAAAPAGVHVIGGKTGTTDEAGSCVILYEEADNGKSYISIVMGAQNKDVLYADTTNLLQYGIIGN</sequence>
<protein>
    <recommendedName>
        <fullName evidence="10">Peptidase S11 D-alanyl-D-alanine carboxypeptidase A N-terminal domain-containing protein</fullName>
    </recommendedName>
</protein>
<evidence type="ECO:0000256" key="2">
    <source>
        <dbReference type="ARBA" id="ARBA00022729"/>
    </source>
</evidence>
<feature type="domain" description="Peptidase S11 D-alanyl-D-alanine carboxypeptidase A N-terminal" evidence="10">
    <location>
        <begin position="79"/>
        <end position="302"/>
    </location>
</feature>
<keyword evidence="3" id="KW-0378">Hydrolase</keyword>
<name>A0A391P7Q3_9FIRM</name>
<dbReference type="GO" id="GO:0071555">
    <property type="term" value="P:cell wall organization"/>
    <property type="evidence" value="ECO:0007669"/>
    <property type="project" value="UniProtKB-KW"/>
</dbReference>
<evidence type="ECO:0000259" key="10">
    <source>
        <dbReference type="Pfam" id="PF00768"/>
    </source>
</evidence>
<dbReference type="GO" id="GO:0008360">
    <property type="term" value="P:regulation of cell shape"/>
    <property type="evidence" value="ECO:0007669"/>
    <property type="project" value="UniProtKB-KW"/>
</dbReference>
<dbReference type="GO" id="GO:0006508">
    <property type="term" value="P:proteolysis"/>
    <property type="evidence" value="ECO:0007669"/>
    <property type="project" value="InterPro"/>
</dbReference>
<organism evidence="11 12">
    <name type="scientific">Mediterraneibacter butyricigenes</name>
    <dbReference type="NCBI Taxonomy" id="2316025"/>
    <lineage>
        <taxon>Bacteria</taxon>
        <taxon>Bacillati</taxon>
        <taxon>Bacillota</taxon>
        <taxon>Clostridia</taxon>
        <taxon>Lachnospirales</taxon>
        <taxon>Lachnospiraceae</taxon>
        <taxon>Mediterraneibacter</taxon>
    </lineage>
</organism>
<dbReference type="PANTHER" id="PTHR21581:SF33">
    <property type="entry name" value="D-ALANYL-D-ALANINE CARBOXYPEPTIDASE DACB"/>
    <property type="match status" value="1"/>
</dbReference>
<evidence type="ECO:0000313" key="12">
    <source>
        <dbReference type="Proteomes" id="UP000265643"/>
    </source>
</evidence>
<dbReference type="Gene3D" id="3.40.710.10">
    <property type="entry name" value="DD-peptidase/beta-lactamase superfamily"/>
    <property type="match status" value="1"/>
</dbReference>
<evidence type="ECO:0000256" key="3">
    <source>
        <dbReference type="ARBA" id="ARBA00022801"/>
    </source>
</evidence>
<evidence type="ECO:0000256" key="6">
    <source>
        <dbReference type="ARBA" id="ARBA00023316"/>
    </source>
</evidence>
<evidence type="ECO:0000256" key="4">
    <source>
        <dbReference type="ARBA" id="ARBA00022960"/>
    </source>
</evidence>
<keyword evidence="4" id="KW-0133">Cell shape</keyword>
<comment type="similarity">
    <text evidence="1 9">Belongs to the peptidase S11 family.</text>
</comment>
<keyword evidence="12" id="KW-1185">Reference proteome</keyword>
<dbReference type="EMBL" id="BHGK01000001">
    <property type="protein sequence ID" value="GCA65603.1"/>
    <property type="molecule type" value="Genomic_DNA"/>
</dbReference>
<feature type="active site" description="Acyl-ester intermediate" evidence="7">
    <location>
        <position position="99"/>
    </location>
</feature>
<evidence type="ECO:0000256" key="8">
    <source>
        <dbReference type="PIRSR" id="PIRSR618044-2"/>
    </source>
</evidence>
<dbReference type="SUPFAM" id="SSF56601">
    <property type="entry name" value="beta-lactamase/transpeptidase-like"/>
    <property type="match status" value="1"/>
</dbReference>
<reference evidence="12" key="1">
    <citation type="submission" date="2018-09" db="EMBL/GenBank/DDBJ databases">
        <title>Draft Genome Sequence of Mediterraneibacter sp. KCTC 15684.</title>
        <authorList>
            <person name="Kim J.S."/>
            <person name="Han K.I."/>
            <person name="Suh M.K."/>
            <person name="Lee K.C."/>
            <person name="Eom M.K."/>
            <person name="Lee J.H."/>
            <person name="Park S.H."/>
            <person name="Kang S.W."/>
            <person name="Park J.E."/>
            <person name="Oh B.S."/>
            <person name="Yu S.Y."/>
            <person name="Choi S.H."/>
            <person name="Lee D.H."/>
            <person name="Yoon H."/>
            <person name="Kim B."/>
            <person name="Yang S.J."/>
            <person name="Lee J.S."/>
        </authorList>
    </citation>
    <scope>NUCLEOTIDE SEQUENCE [LARGE SCALE GENOMIC DNA]</scope>
    <source>
        <strain evidence="12">KCTC 15684</strain>
    </source>
</reference>
<comment type="caution">
    <text evidence="11">The sequence shown here is derived from an EMBL/GenBank/DDBJ whole genome shotgun (WGS) entry which is preliminary data.</text>
</comment>
<evidence type="ECO:0000256" key="5">
    <source>
        <dbReference type="ARBA" id="ARBA00022984"/>
    </source>
</evidence>
<proteinExistence type="inferred from homology"/>
<dbReference type="InterPro" id="IPR001967">
    <property type="entry name" value="Peptidase_S11_N"/>
</dbReference>
<feature type="active site" description="Proton acceptor" evidence="7">
    <location>
        <position position="102"/>
    </location>
</feature>
<gene>
    <name evidence="11" type="ORF">KGMB01110_00390</name>
</gene>
<dbReference type="Pfam" id="PF00768">
    <property type="entry name" value="Peptidase_S11"/>
    <property type="match status" value="1"/>
</dbReference>
<accession>A0A391P7Q3</accession>
<evidence type="ECO:0000256" key="7">
    <source>
        <dbReference type="PIRSR" id="PIRSR618044-1"/>
    </source>
</evidence>
<dbReference type="InterPro" id="IPR018044">
    <property type="entry name" value="Peptidase_S11"/>
</dbReference>
<evidence type="ECO:0000313" key="11">
    <source>
        <dbReference type="EMBL" id="GCA65603.1"/>
    </source>
</evidence>
<evidence type="ECO:0000256" key="1">
    <source>
        <dbReference type="ARBA" id="ARBA00007164"/>
    </source>
</evidence>
<feature type="binding site" evidence="8">
    <location>
        <position position="271"/>
    </location>
    <ligand>
        <name>substrate</name>
    </ligand>
</feature>
<dbReference type="Proteomes" id="UP000265643">
    <property type="component" value="Unassembled WGS sequence"/>
</dbReference>
<dbReference type="AlphaFoldDB" id="A0A391P7Q3"/>
<keyword evidence="6" id="KW-0961">Cell wall biogenesis/degradation</keyword>
<dbReference type="PROSITE" id="PS51257">
    <property type="entry name" value="PROKAR_LIPOPROTEIN"/>
    <property type="match status" value="1"/>
</dbReference>
<dbReference type="PRINTS" id="PR00725">
    <property type="entry name" value="DADACBPTASE1"/>
</dbReference>
<dbReference type="GO" id="GO:0009252">
    <property type="term" value="P:peptidoglycan biosynthetic process"/>
    <property type="evidence" value="ECO:0007669"/>
    <property type="project" value="UniProtKB-KW"/>
</dbReference>
<dbReference type="PANTHER" id="PTHR21581">
    <property type="entry name" value="D-ALANYL-D-ALANINE CARBOXYPEPTIDASE"/>
    <property type="match status" value="1"/>
</dbReference>
<evidence type="ECO:0000256" key="9">
    <source>
        <dbReference type="RuleBase" id="RU004016"/>
    </source>
</evidence>
<dbReference type="InterPro" id="IPR012338">
    <property type="entry name" value="Beta-lactam/transpept-like"/>
</dbReference>
<keyword evidence="2" id="KW-0732">Signal</keyword>
<dbReference type="GO" id="GO:0009002">
    <property type="term" value="F:serine-type D-Ala-D-Ala carboxypeptidase activity"/>
    <property type="evidence" value="ECO:0007669"/>
    <property type="project" value="InterPro"/>
</dbReference>